<evidence type="ECO:0000256" key="14">
    <source>
        <dbReference type="PROSITE-ProRule" id="PRU00043"/>
    </source>
</evidence>
<feature type="domain" description="Cadherin" evidence="20">
    <location>
        <begin position="1599"/>
        <end position="1709"/>
    </location>
</feature>
<keyword evidence="8 14" id="KW-0106">Calcium</keyword>
<dbReference type="Pfam" id="PF25374">
    <property type="entry name" value="Cadherin_FAT4_N"/>
    <property type="match status" value="1"/>
</dbReference>
<dbReference type="SMART" id="SM00179">
    <property type="entry name" value="EGF_CA"/>
    <property type="match status" value="2"/>
</dbReference>
<feature type="compositionally biased region" description="Low complexity" evidence="16">
    <location>
        <begin position="4705"/>
        <end position="4733"/>
    </location>
</feature>
<dbReference type="PROSITE" id="PS01186">
    <property type="entry name" value="EGF_2"/>
    <property type="match status" value="2"/>
</dbReference>
<feature type="domain" description="Cadherin" evidence="20">
    <location>
        <begin position="3291"/>
        <end position="3396"/>
    </location>
</feature>
<keyword evidence="12 15" id="KW-1015">Disulfide bond</keyword>
<dbReference type="PROSITE" id="PS00010">
    <property type="entry name" value="ASX_HYDROXYL"/>
    <property type="match status" value="1"/>
</dbReference>
<dbReference type="Gene3D" id="2.10.25.10">
    <property type="entry name" value="Laminin"/>
    <property type="match status" value="3"/>
</dbReference>
<evidence type="ECO:0000256" key="1">
    <source>
        <dbReference type="ARBA" id="ARBA00004251"/>
    </source>
</evidence>
<feature type="transmembrane region" description="Helical" evidence="17">
    <location>
        <begin position="4430"/>
        <end position="4451"/>
    </location>
</feature>
<comment type="subcellular location">
    <subcellularLocation>
        <location evidence="1">Cell membrane</location>
        <topology evidence="1">Single-pass type I membrane protein</topology>
    </subcellularLocation>
</comment>
<evidence type="ECO:0000256" key="2">
    <source>
        <dbReference type="ARBA" id="ARBA00005847"/>
    </source>
</evidence>
<dbReference type="CDD" id="cd00053">
    <property type="entry name" value="EGF"/>
    <property type="match status" value="1"/>
</dbReference>
<dbReference type="InterPro" id="IPR001881">
    <property type="entry name" value="EGF-like_Ca-bd_dom"/>
</dbReference>
<feature type="domain" description="Cadherin" evidence="20">
    <location>
        <begin position="3178"/>
        <end position="3290"/>
    </location>
</feature>
<feature type="domain" description="Cadherin" evidence="20">
    <location>
        <begin position="3073"/>
        <end position="3177"/>
    </location>
</feature>
<dbReference type="InterPro" id="IPR015919">
    <property type="entry name" value="Cadherin-like_sf"/>
</dbReference>
<feature type="domain" description="Cadherin" evidence="20">
    <location>
        <begin position="2648"/>
        <end position="2753"/>
    </location>
</feature>
<feature type="compositionally biased region" description="Polar residues" evidence="16">
    <location>
        <begin position="4629"/>
        <end position="4662"/>
    </location>
</feature>
<dbReference type="PANTHER" id="PTHR24027:SF438">
    <property type="entry name" value="CADHERIN 23"/>
    <property type="match status" value="1"/>
</dbReference>
<dbReference type="Gene3D" id="2.60.120.200">
    <property type="match status" value="2"/>
</dbReference>
<dbReference type="FunFam" id="2.60.40.60:FF:000010">
    <property type="entry name" value="Cadherin EGF LAG seven-pass G-type receptor 3"/>
    <property type="match status" value="1"/>
</dbReference>
<evidence type="ECO:0000256" key="3">
    <source>
        <dbReference type="ARBA" id="ARBA00022475"/>
    </source>
</evidence>
<evidence type="ECO:0000313" key="21">
    <source>
        <dbReference type="EMBL" id="CAL1535045.1"/>
    </source>
</evidence>
<comment type="caution">
    <text evidence="21">The sequence shown here is derived from an EMBL/GenBank/DDBJ whole genome shotgun (WGS) entry which is preliminary data.</text>
</comment>
<evidence type="ECO:0000256" key="7">
    <source>
        <dbReference type="ARBA" id="ARBA00022737"/>
    </source>
</evidence>
<feature type="domain" description="Laminin G" evidence="18">
    <location>
        <begin position="3965"/>
        <end position="4149"/>
    </location>
</feature>
<comment type="similarity">
    <text evidence="2">Belongs to the NOTCH family.</text>
</comment>
<dbReference type="Proteomes" id="UP001497497">
    <property type="component" value="Unassembled WGS sequence"/>
</dbReference>
<dbReference type="CDD" id="cd00054">
    <property type="entry name" value="EGF_CA"/>
    <property type="match status" value="1"/>
</dbReference>
<dbReference type="PROSITE" id="PS50268">
    <property type="entry name" value="CADHERIN_2"/>
    <property type="match status" value="34"/>
</dbReference>
<dbReference type="SMART" id="SM00181">
    <property type="entry name" value="EGF"/>
    <property type="match status" value="5"/>
</dbReference>
<protein>
    <submittedName>
        <fullName evidence="21">Uncharacterized protein</fullName>
    </submittedName>
</protein>
<feature type="disulfide bond" evidence="15">
    <location>
        <begin position="3917"/>
        <end position="3926"/>
    </location>
</feature>
<dbReference type="FunFam" id="2.60.40.60:FF:000104">
    <property type="entry name" value="cadherin-23 isoform X1"/>
    <property type="match status" value="2"/>
</dbReference>
<dbReference type="PROSITE" id="PS01187">
    <property type="entry name" value="EGF_CA"/>
    <property type="match status" value="1"/>
</dbReference>
<keyword evidence="9" id="KW-0130">Cell adhesion</keyword>
<keyword evidence="22" id="KW-1185">Reference proteome</keyword>
<feature type="compositionally biased region" description="Basic residues" evidence="16">
    <location>
        <begin position="4598"/>
        <end position="4610"/>
    </location>
</feature>
<feature type="domain" description="Cadherin" evidence="20">
    <location>
        <begin position="205"/>
        <end position="318"/>
    </location>
</feature>
<evidence type="ECO:0000256" key="10">
    <source>
        <dbReference type="ARBA" id="ARBA00022989"/>
    </source>
</evidence>
<feature type="region of interest" description="Disordered" evidence="16">
    <location>
        <begin position="4598"/>
        <end position="4750"/>
    </location>
</feature>
<dbReference type="FunFam" id="2.60.40.60:FF:000005">
    <property type="entry name" value="Protocadherin 9"/>
    <property type="match status" value="1"/>
</dbReference>
<dbReference type="PROSITE" id="PS00022">
    <property type="entry name" value="EGF_1"/>
    <property type="match status" value="4"/>
</dbReference>
<feature type="disulfide bond" evidence="15">
    <location>
        <begin position="3878"/>
        <end position="3887"/>
    </location>
</feature>
<dbReference type="SMART" id="SM00112">
    <property type="entry name" value="CA"/>
    <property type="match status" value="34"/>
</dbReference>
<dbReference type="FunFam" id="2.60.40.60:FF:000106">
    <property type="entry name" value="FAT atypical cadherin 4"/>
    <property type="match status" value="1"/>
</dbReference>
<feature type="domain" description="Cadherin" evidence="20">
    <location>
        <begin position="851"/>
        <end position="956"/>
    </location>
</feature>
<feature type="domain" description="Cadherin" evidence="20">
    <location>
        <begin position="1808"/>
        <end position="1912"/>
    </location>
</feature>
<reference evidence="21 22" key="1">
    <citation type="submission" date="2024-04" db="EMBL/GenBank/DDBJ databases">
        <authorList>
            <consortium name="Genoscope - CEA"/>
            <person name="William W."/>
        </authorList>
    </citation>
    <scope>NUCLEOTIDE SEQUENCE [LARGE SCALE GENOMIC DNA]</scope>
</reference>
<dbReference type="GO" id="GO:0008013">
    <property type="term" value="F:beta-catenin binding"/>
    <property type="evidence" value="ECO:0007669"/>
    <property type="project" value="TreeGrafter"/>
</dbReference>
<feature type="domain" description="Cadherin" evidence="20">
    <location>
        <begin position="1278"/>
        <end position="1382"/>
    </location>
</feature>
<dbReference type="CDD" id="cd00110">
    <property type="entry name" value="LamG"/>
    <property type="match status" value="1"/>
</dbReference>
<dbReference type="GO" id="GO:0007399">
    <property type="term" value="P:nervous system development"/>
    <property type="evidence" value="ECO:0007669"/>
    <property type="project" value="UniProtKB-ARBA"/>
</dbReference>
<evidence type="ECO:0000256" key="15">
    <source>
        <dbReference type="PROSITE-ProRule" id="PRU00076"/>
    </source>
</evidence>
<feature type="domain" description="Cadherin" evidence="20">
    <location>
        <begin position="3504"/>
        <end position="3611"/>
    </location>
</feature>
<dbReference type="FunFam" id="2.60.40.60:FF:000020">
    <property type="entry name" value="Dachsous cadherin-related 1b"/>
    <property type="match status" value="5"/>
</dbReference>
<feature type="compositionally biased region" description="Polar residues" evidence="16">
    <location>
        <begin position="4687"/>
        <end position="4696"/>
    </location>
</feature>
<keyword evidence="3" id="KW-1003">Cell membrane</keyword>
<dbReference type="SUPFAM" id="SSF49313">
    <property type="entry name" value="Cadherin-like"/>
    <property type="match status" value="34"/>
</dbReference>
<feature type="compositionally biased region" description="Low complexity" evidence="16">
    <location>
        <begin position="4809"/>
        <end position="4824"/>
    </location>
</feature>
<feature type="domain" description="Cadherin" evidence="20">
    <location>
        <begin position="2546"/>
        <end position="2647"/>
    </location>
</feature>
<evidence type="ECO:0000256" key="11">
    <source>
        <dbReference type="ARBA" id="ARBA00023136"/>
    </source>
</evidence>
<dbReference type="SUPFAM" id="SSF57196">
    <property type="entry name" value="EGF/Laminin"/>
    <property type="match status" value="2"/>
</dbReference>
<keyword evidence="6" id="KW-0732">Signal</keyword>
<feature type="region of interest" description="Disordered" evidence="16">
    <location>
        <begin position="4809"/>
        <end position="4833"/>
    </location>
</feature>
<feature type="domain" description="Cadherin" evidence="20">
    <location>
        <begin position="2230"/>
        <end position="2336"/>
    </location>
</feature>
<dbReference type="PROSITE" id="PS50026">
    <property type="entry name" value="EGF_3"/>
    <property type="match status" value="3"/>
</dbReference>
<evidence type="ECO:0000256" key="6">
    <source>
        <dbReference type="ARBA" id="ARBA00022729"/>
    </source>
</evidence>
<organism evidence="21 22">
    <name type="scientific">Lymnaea stagnalis</name>
    <name type="common">Great pond snail</name>
    <name type="synonym">Helix stagnalis</name>
    <dbReference type="NCBI Taxonomy" id="6523"/>
    <lineage>
        <taxon>Eukaryota</taxon>
        <taxon>Metazoa</taxon>
        <taxon>Spiralia</taxon>
        <taxon>Lophotrochozoa</taxon>
        <taxon>Mollusca</taxon>
        <taxon>Gastropoda</taxon>
        <taxon>Heterobranchia</taxon>
        <taxon>Euthyneura</taxon>
        <taxon>Panpulmonata</taxon>
        <taxon>Hygrophila</taxon>
        <taxon>Lymnaeoidea</taxon>
        <taxon>Lymnaeidae</taxon>
        <taxon>Lymnaea</taxon>
    </lineage>
</organism>
<gene>
    <name evidence="21" type="ORF">GSLYS_00009005001</name>
</gene>
<feature type="domain" description="Cadherin" evidence="20">
    <location>
        <begin position="2338"/>
        <end position="2441"/>
    </location>
</feature>
<dbReference type="FunFam" id="2.60.40.60:FF:000039">
    <property type="entry name" value="FAT atypical cadherin 3"/>
    <property type="match status" value="3"/>
</dbReference>
<dbReference type="Pfam" id="PF00028">
    <property type="entry name" value="Cadherin"/>
    <property type="match status" value="32"/>
</dbReference>
<dbReference type="GO" id="GO:0016342">
    <property type="term" value="C:catenin complex"/>
    <property type="evidence" value="ECO:0007669"/>
    <property type="project" value="TreeGrafter"/>
</dbReference>
<feature type="domain" description="Cadherin" evidence="20">
    <location>
        <begin position="2019"/>
        <end position="2123"/>
    </location>
</feature>
<dbReference type="FunFam" id="2.60.40.60:FF:000116">
    <property type="entry name" value="Dachsous cadherin-related 2"/>
    <property type="match status" value="1"/>
</dbReference>
<feature type="domain" description="Cadherin" evidence="20">
    <location>
        <begin position="325"/>
        <end position="433"/>
    </location>
</feature>
<evidence type="ECO:0000256" key="13">
    <source>
        <dbReference type="ARBA" id="ARBA00023180"/>
    </source>
</evidence>
<evidence type="ECO:0000313" key="22">
    <source>
        <dbReference type="Proteomes" id="UP001497497"/>
    </source>
</evidence>
<keyword evidence="4 15" id="KW-0245">EGF-like domain</keyword>
<keyword evidence="13" id="KW-0325">Glycoprotein</keyword>
<feature type="domain" description="Cadherin" evidence="20">
    <location>
        <begin position="434"/>
        <end position="539"/>
    </location>
</feature>
<comment type="caution">
    <text evidence="15">Lacks conserved residue(s) required for the propagation of feature annotation.</text>
</comment>
<dbReference type="FunFam" id="2.60.40.60:FF:000021">
    <property type="entry name" value="FAT atypical cadherin 1"/>
    <property type="match status" value="1"/>
</dbReference>
<dbReference type="InterPro" id="IPR020894">
    <property type="entry name" value="Cadherin_CS"/>
</dbReference>
<dbReference type="FunFam" id="2.60.40.60:FF:000134">
    <property type="entry name" value="protocadherin Fat 4"/>
    <property type="match status" value="1"/>
</dbReference>
<evidence type="ECO:0000256" key="16">
    <source>
        <dbReference type="SAM" id="MobiDB-lite"/>
    </source>
</evidence>
<keyword evidence="7" id="KW-0677">Repeat</keyword>
<dbReference type="InterPro" id="IPR039808">
    <property type="entry name" value="Cadherin"/>
</dbReference>
<feature type="domain" description="Cadherin" evidence="20">
    <location>
        <begin position="2124"/>
        <end position="2229"/>
    </location>
</feature>
<dbReference type="Pfam" id="PF02210">
    <property type="entry name" value="Laminin_G_2"/>
    <property type="match status" value="2"/>
</dbReference>
<feature type="region of interest" description="Disordered" evidence="16">
    <location>
        <begin position="4866"/>
        <end position="4912"/>
    </location>
</feature>
<evidence type="ECO:0000256" key="5">
    <source>
        <dbReference type="ARBA" id="ARBA00022692"/>
    </source>
</evidence>
<dbReference type="FunFam" id="2.60.40.60:FF:000024">
    <property type="entry name" value="FAT atypical cadherin 3"/>
    <property type="match status" value="1"/>
</dbReference>
<feature type="domain" description="Cadherin" evidence="20">
    <location>
        <begin position="1913"/>
        <end position="2019"/>
    </location>
</feature>
<feature type="domain" description="Cadherin" evidence="20">
    <location>
        <begin position="33"/>
        <end position="91"/>
    </location>
</feature>
<dbReference type="InterPro" id="IPR049883">
    <property type="entry name" value="NOTCH1_EGF-like"/>
</dbReference>
<feature type="domain" description="EGF-like" evidence="19">
    <location>
        <begin position="3856"/>
        <end position="3888"/>
    </location>
</feature>
<evidence type="ECO:0000256" key="4">
    <source>
        <dbReference type="ARBA" id="ARBA00022536"/>
    </source>
</evidence>
<dbReference type="GO" id="GO:0007163">
    <property type="term" value="P:establishment or maintenance of cell polarity"/>
    <property type="evidence" value="ECO:0007669"/>
    <property type="project" value="UniProtKB-ARBA"/>
</dbReference>
<feature type="domain" description="Cadherin" evidence="20">
    <location>
        <begin position="540"/>
        <end position="646"/>
    </location>
</feature>
<feature type="domain" description="Cadherin" evidence="20">
    <location>
        <begin position="3397"/>
        <end position="3503"/>
    </location>
</feature>
<feature type="domain" description="Cadherin" evidence="20">
    <location>
        <begin position="2442"/>
        <end position="2545"/>
    </location>
</feature>
<dbReference type="GO" id="GO:0007156">
    <property type="term" value="P:homophilic cell adhesion via plasma membrane adhesion molecules"/>
    <property type="evidence" value="ECO:0007669"/>
    <property type="project" value="InterPro"/>
</dbReference>
<sequence>MSVIEESPAGTVVGQVSTLSNYMYTFQDPTSPFEISSSGTVRTLRVIDREALPNPVIRLLVNGKPNNPQDKQVTFSVAITVLDINDNFPVFNADSGTQTISFQEDIREGRKSIATATDPDEGINGTVKTYEIVGGNEASMFGLDSSGLPLILYIAKRGSESFDREKLDHYLLNISAQDGGNPPKYGYLSVKVVVLDVNDNTPAFDLSQYKTQVNESAPVGSLVFRAEATDSDIGLNAQIVYHLEDQTNQFKIDENTGEIRTVTSPLICKFRCNRSTDPCSSNSCFTIVEATDKGLNPLTGRAYLYIEVLDENDHDPVITFSESSNSGITVANVGENANLQTVVFTVSVTDVDSGLNGETTLSIIRGNEDGYFSYYFVSNVSIGWVRVAKQLDRETIDRFNITFKAVDKGTPPRSSTAHIVILVNDANDHSPEFEHSDYRVSLSEFAKPHSFVASIRASDKDEGINAQLTYEIAVGNNPLQWFSIDPDTGLVTTVTSIDHEEAAQVVLNISSRDGGSDPKYSYATLIIDIQDENDYTPRFSQDVYNSDLMENLPANSEIVNVKATDSDSGINGTIEFLIHPDTQMKYPDLFSIQSSGRVTTLKIFDREERDRYTIKVIARDKGPNPLSSTATIQLTIKDVNDNRPKFLSREYYVNIFDNDSAGQPVIKVSASDKDMGDFGKVTYSMVDTYNSFRIQPDTGVISTSRVLLRQPYKLTVSAKDGGDLTAESDATVNVIVITMSSTAPEFSALAYVFEIDEDDSEHTPNIGRQVGTVLASSLAGRTIIYAITGGDQEGVFKIDSSSGRIRTQLAVDREEKAEYNLTVIGFDGERISLRKVTVTVKDLNDNAPVFVTDTTEALVMENWPVGHNVFFAQAVDKDDGNNRELSYSLTSRDDTNSVFAINASTGVIYLAKPSDQMPTTSVTLTITATDAGATHKSSSMSVKVKIEDVNDHTPMFDEDRYELFLSESQPVNQVVSVLSAMDGDKGPNAELNYGIIRGNEDRRFGIFPDGSLYVAHELDREKKAMYSLTVAVHDNGKEPRSSAVNITIYVEDENDNKPEFTRDLFEFSFRENQNVSTFVGTVQANDEDIGRNSEIIYSLGEGNVNFSIDPILGTIFSNREFDREYIVKTTSVPYYVFDVYATDNGVVKLQSKASVKVNILDENDNPPVFVLAADTTIGVSEHSNVNDTVFTLLAVDADEGANAAVTYTIVKGNEDAKFGVQPATGQLYLRDWLDREMVDNYKLTVKATDTGAYVQLSATINLNIIVLDYNDNAPEFDMGTPTNISIIESTPIGDTLVTFTGIDRDIGISATIRFDIVSGNTDDVFALGVYSGRLSLSRMLDYEATNRIALNITLSDAGFPSLSVARTLVVNVIDANDNAPAFTDGFTQLYFIETIPPKTRIATVNATDKDSGDYGTVRYSLYKQSPSGSHFSINSTTGEITLSRTLDRETYESFRLTIQAIDQDPNISRRRTAEKSLTIIVQDANDNAPFFQSSRAFLVPYPSSVGTAVASVYATDPDAGENGKVSYSFSGQRPPLFSLNLTSGTITLTSALSLSQFSYPITITATDGGFSDVLGPKSSTDTITLLIYTSTGNGPTFSPTSPSTASVTENVSRGTTIMRVEAAPSAADLGVDYYITQVKAAGKNQGGLFTINQSSGVIITAAAIDREAIGVDILTVDITAVESGGNGQRATTQQVTIRVDDVNDNPPEFSSTLFDASVSENIPPGTSVMRVFVNDPDITGTLTLTLKGASANKFRIVQNGTIYLTQQLDYEAARSHDLSVDAFDGVQTASALLRINVIDENDNNPVFGRAFYTFDIAENSDTGYVIGRLLATDADSGNNGYVIYEITSQWGQDYFQLDNNRGTFTLIKALDFEERQLYTLRVVAKDQGSQPRSAEVVVYMNVKDVNDNQPTFDPMSYYKEVLEDASVLTILVNVSATDIDSGLNGVVRYSLLGNYSSKFAIGPINGSIYTVASLDREQVALYNVIVMATDQAPNAKDRLYTTATVQIKLKDVNDNPPVFTSPTSVQVREDAKLNTTVFTLTVQDLDEGVNSQITFRLVSQTSSGTFTVDPKTGAIVLKSQLDRETISNHTLVIEAKDGGSPQRSSQQTLVVQVSDANDNPPVFTQSRYNKTVNEDVAIGTSLLRIMANDRDVGLNGAVRYFIIGGEGSNDFNLDISSGVLRVQKALDYERIQSYTISIQAEDSSVENRLQTNATIVISLNDVNDFVPVFDNSPYITFVQEGMPNGPVPIITVTARDEDSGDNGMVIYSLRDITNYTNMFDVDSISGQVVAKKTLDREAVPFYILTIAAMDRGTPVQMGTATVTVFVKDVNDHGPVFDSNGPYLANIMENMAPDTAVIIVSATDTDEGMNAQIVYTLSDNMDSKFYIHPGSAQISTTVSLDREVEAMYSLTVIATDQGIPPRSASVQVTVMVGDDNDHAPEFGSSSYTTMIYDSANTGDFVIGVTAVDQDIGKNGKVVYTLEGANLSLFRINDQTGVVTLASSLTSLGRSFNFIVRASDLGETPLNSSVTVSVNLSPTPSTNRPRFNDTNLGLRIKENADIGSLLTTVHATTTTNSRITYFIAGGNVNNGFAINSETGNITVAGGIDFEVTNTLTLWIEARDQGSTQLSTFKVLNITVEDENDNDPMFSSSLYNASVPENSGVGTQVYTVRATDLDSGDNAQLQYFIKSGNDNNTFQLDATSGVLSTLNRVVDREKIALYNLEIQASDMGKPKRNATTTVRVSILDLNDNAPVFVGMRSVAVPEDLPVGTLIMRLTTVDADIGANARANYSLIITDETSFPFAINPTTGVITNTRRLDAETQERFSFPATVTDGAFMSRTTLTIRILDVNDNHPIFKDSTIIIEFTELQLPNTRVNQLTAVDYDISSPNNQFFFSLRRPSSLFQLNSETGEIVALETMRFYGGQSSGDTMNDQVLDVLVTDLGIPSLSSEATVKIRITDANDHAPVFEKDRYFTAVPRNLNISQQVIKVTAVDLMDFGKNAEVVYSITGGNGANFFAVNSASGEIFSNASLAGNVQQKLILSIRAMDRGLPPQNSSVNVELYVTEPNVNVPRFNSNPFQKQIREDLAVGSVIDTITATDNDAGLNGEIEYLLTGGNDDGMFSIGLDTGQLKVQQALDYETQTFYIINITARDKALYSKEVTKSYKILLQDVNDNKPMFDRDYYDAYIQENSIQFSPVMTITATDADATAINKDIRYDIVGDATSKTYFQVNNMTGQISTGASVFDYETRTLYTLLVMAYNPAQGNGDSPILKSVTTVYIHVTGENEDSPRFLVKLYSFQVIESAEMGKSIGRVTAVDKDHGVDGVVYYYLEAQSNLRGFSVDPLTGDIKVSKRPDYESSPIVSLTVIAKNWGSVLGNDTDTCIVNVTVIDANDPPEFSKAVYYANVTENSVGSTFVTYVYAEDKDTLPENRLFKYEIISGNVPERFIISQTGRIETSGLGVLDRETTAKYALIIGAKDTRDPSILGTATVEIELLDVNDNGPRFNPENLRANVSENMTSGLDVIVLKDYTVDADLPPNQGPYRYRPKDGPWSEFFSINEQTGRVQTTKVLNRNSNPQFVVAVVVTDGGTPTMTSTLSFTIVVNDINDSQPKPRPLTLMVNVRENESISGKIADVQPLDSDLTDRYKCTIVSGDAAHFVINNECDLEAVNLGPETYKLRIQGSDEKHVPVVYDVFIVVETLSNNSLISSVATELVNEKASTFLERKYSVFKSKVQEAFGSFVTCKIYSLREVGSNLYVTMYAFDNNKRLLSSSDVQRGLTSAKGAIEVSADVSIQTVAVGRCAVNPCKNGGVCSTVIAALSGVAIVDSPSLILTSPNTDLSTSCFCPPELTGPFCEQSQQPCGADYCYNGGMCIDNVCKCPDNWQGAFCQNDVNECLLGSPCKNGATCRNTNGSFECDCADGFKGRYCDSQNFCASRPCSTHGVCEELLDSFQCRCDYGYHGSRCQFSSMSFQEGSYALFDAVDNYRTFNVTMYFATVSTSALLMFSPVNQGYIAVEIVKAKVQASFLLEDTNQVKLTTTASVNTGYWYRLELTKIPGTANLIVQKCPNLTCDNCGDKQGDCYSEANYATSNIPLTGSYISIGGIKNFSDIIALKGKVSSHDFVGCVHSVVINSKALDHPPREAYNVTDTCPRSQSISLCVGNQDSYGHSCNNGFCVDKWSHTTCKCPSNYMDDACIICKQPFTLGSNAKVQYKLRPSYVKDSQLSALAASQSRRRRAVAQNTLLMRFRSAERQGVLFSSRTDSGSCLLWFTDDGIHFLIKSNDAVNDPLTVPVSDITDSSWHNVTVSEADSMYTLTFDDKDPKSKSFGIAYSFDSPNLLDMVVGGPATVPDNSEIKGFQGCLSQFLINGELLPLNGSTDKYTINVEGSVDGSCAALCNNNPCGGKNKCIPVGEVHQCMLVAPESAGLETGIIIVIVFFGILLIAIVVVFVLFRTRRDLFQRCVRNNKQNRSLGSASSSGKINVNADVISAGGMNGSGSRYALNPSEEEMIIRNHIAENLTGQKASSLSSRPDLIGSSYSPQPVQLSDGTVIMETSSVMNNLLGEEDVPEHYDFENASSIAPSDIAPSDMIRHYRDFRNGTHHHHHHHHHHPPLPQSQPLNNHLFNKYRASPNSGHLNNHGIRQSPISLSGSALSVPANGNQAMAPNGGRPSSALAALNHPDPGRSRMSPLTQLNVRSPRTHPHNYSTNNISRSNSIGSHHSHSSSSSATGVPNGHIPPHPHSPHKPFNNKLSAVRGRAPKGLTVEDVNRLNARPDLTDPVSLMEVASSSVDGRQKGYLKHRILPQDPVLDSSLLLEPPDSSSSDSGANDSFTCSEFEYDNDNARTRLDLDPGKMIFSKLAEVENETDDFGPLHQNQNGKLGSGSDGFNSNGDSFASTNPSSSGSPASPQQQFPIGSQYDFDALLNWGPNFDKLVGVFKDIAQLPDTGQKLEGATDHDYEEYV</sequence>
<accession>A0AAV2HNJ3</accession>
<name>A0AAV2HNJ3_LYMST</name>
<feature type="domain" description="Cadherin" evidence="20">
    <location>
        <begin position="1171"/>
        <end position="1276"/>
    </location>
</feature>
<evidence type="ECO:0000256" key="12">
    <source>
        <dbReference type="ARBA" id="ARBA00023157"/>
    </source>
</evidence>
<keyword evidence="5 17" id="KW-0812">Transmembrane</keyword>
<evidence type="ECO:0000256" key="9">
    <source>
        <dbReference type="ARBA" id="ARBA00022889"/>
    </source>
</evidence>
<dbReference type="PRINTS" id="PR00205">
    <property type="entry name" value="CADHERIN"/>
</dbReference>
<feature type="domain" description="Cadherin" evidence="20">
    <location>
        <begin position="1061"/>
        <end position="1169"/>
    </location>
</feature>
<dbReference type="InterPro" id="IPR001791">
    <property type="entry name" value="Laminin_G"/>
</dbReference>
<keyword evidence="10 17" id="KW-1133">Transmembrane helix</keyword>
<dbReference type="Gene3D" id="2.60.40.60">
    <property type="entry name" value="Cadherins"/>
    <property type="match status" value="34"/>
</dbReference>
<feature type="domain" description="Cadherin" evidence="20">
    <location>
        <begin position="2753"/>
        <end position="2855"/>
    </location>
</feature>
<dbReference type="CDD" id="cd11304">
    <property type="entry name" value="Cadherin_repeat"/>
    <property type="match status" value="34"/>
</dbReference>
<dbReference type="EMBL" id="CAXITT010000189">
    <property type="protein sequence ID" value="CAL1535045.1"/>
    <property type="molecule type" value="Genomic_DNA"/>
</dbReference>
<dbReference type="FunFam" id="2.60.40.60:FF:000081">
    <property type="entry name" value="protocadherin Fat 4"/>
    <property type="match status" value="2"/>
</dbReference>
<dbReference type="GO" id="GO:0005509">
    <property type="term" value="F:calcium ion binding"/>
    <property type="evidence" value="ECO:0007669"/>
    <property type="project" value="UniProtKB-UniRule"/>
</dbReference>
<keyword evidence="11 17" id="KW-0472">Membrane</keyword>
<feature type="disulfide bond" evidence="15">
    <location>
        <begin position="3954"/>
        <end position="3963"/>
    </location>
</feature>
<evidence type="ECO:0000256" key="17">
    <source>
        <dbReference type="SAM" id="Phobius"/>
    </source>
</evidence>
<dbReference type="InterPro" id="IPR000152">
    <property type="entry name" value="EGF-type_Asp/Asn_hydroxyl_site"/>
</dbReference>
<feature type="domain" description="Laminin G" evidence="18">
    <location>
        <begin position="4215"/>
        <end position="4392"/>
    </location>
</feature>
<dbReference type="InterPro" id="IPR018097">
    <property type="entry name" value="EGF_Ca-bd_CS"/>
</dbReference>
<feature type="domain" description="Cadherin" evidence="20">
    <location>
        <begin position="1393"/>
        <end position="1491"/>
    </location>
</feature>
<dbReference type="PROSITE" id="PS50025">
    <property type="entry name" value="LAM_G_DOMAIN"/>
    <property type="match status" value="2"/>
</dbReference>
<dbReference type="InterPro" id="IPR000742">
    <property type="entry name" value="EGF"/>
</dbReference>
<dbReference type="FunFam" id="2.60.40.60:FF:000058">
    <property type="entry name" value="FAT atypical cadherin 3"/>
    <property type="match status" value="1"/>
</dbReference>
<feature type="domain" description="Cadherin" evidence="20">
    <location>
        <begin position="647"/>
        <end position="746"/>
    </location>
</feature>
<dbReference type="PROSITE" id="PS00232">
    <property type="entry name" value="CADHERIN_1"/>
    <property type="match status" value="18"/>
</dbReference>
<evidence type="ECO:0000259" key="19">
    <source>
        <dbReference type="PROSITE" id="PS50026"/>
    </source>
</evidence>
<dbReference type="Pfam" id="PF07645">
    <property type="entry name" value="EGF_CA"/>
    <property type="match status" value="1"/>
</dbReference>
<feature type="domain" description="Cadherin" evidence="20">
    <location>
        <begin position="94"/>
        <end position="204"/>
    </location>
</feature>
<proteinExistence type="inferred from homology"/>
<feature type="domain" description="Cadherin" evidence="20">
    <location>
        <begin position="1710"/>
        <end position="1807"/>
    </location>
</feature>
<dbReference type="FunFam" id="2.60.40.60:FF:000092">
    <property type="entry name" value="Protocadherin 8"/>
    <property type="match status" value="1"/>
</dbReference>
<dbReference type="GO" id="GO:0045296">
    <property type="term" value="F:cadherin binding"/>
    <property type="evidence" value="ECO:0007669"/>
    <property type="project" value="TreeGrafter"/>
</dbReference>
<dbReference type="SMART" id="SM00282">
    <property type="entry name" value="LamG"/>
    <property type="match status" value="2"/>
</dbReference>
<feature type="domain" description="Cadherin" evidence="20">
    <location>
        <begin position="2967"/>
        <end position="3072"/>
    </location>
</feature>
<feature type="domain" description="EGF-like" evidence="19">
    <location>
        <begin position="3890"/>
        <end position="3927"/>
    </location>
</feature>
<dbReference type="FunFam" id="2.60.40.60:FF:000033">
    <property type="entry name" value="FAT atypical cadherin 1"/>
    <property type="match status" value="1"/>
</dbReference>
<dbReference type="SUPFAM" id="SSF49899">
    <property type="entry name" value="Concanavalin A-like lectins/glucanases"/>
    <property type="match status" value="2"/>
</dbReference>
<dbReference type="FunFam" id="2.10.25.10:FF:000471">
    <property type="entry name" value="Protein lin-12"/>
    <property type="match status" value="1"/>
</dbReference>
<feature type="domain" description="Cadherin" evidence="20">
    <location>
        <begin position="1491"/>
        <end position="1597"/>
    </location>
</feature>
<dbReference type="GO" id="GO:0048729">
    <property type="term" value="P:tissue morphogenesis"/>
    <property type="evidence" value="ECO:0007669"/>
    <property type="project" value="UniProtKB-ARBA"/>
</dbReference>
<evidence type="ECO:0000259" key="18">
    <source>
        <dbReference type="PROSITE" id="PS50025"/>
    </source>
</evidence>
<dbReference type="InterPro" id="IPR013320">
    <property type="entry name" value="ConA-like_dom_sf"/>
</dbReference>
<feature type="domain" description="Cadherin" evidence="20">
    <location>
        <begin position="747"/>
        <end position="850"/>
    </location>
</feature>
<dbReference type="GO" id="GO:0016477">
    <property type="term" value="P:cell migration"/>
    <property type="evidence" value="ECO:0007669"/>
    <property type="project" value="TreeGrafter"/>
</dbReference>
<feature type="compositionally biased region" description="Low complexity" evidence="16">
    <location>
        <begin position="4884"/>
        <end position="4912"/>
    </location>
</feature>
<feature type="domain" description="EGF-like" evidence="19">
    <location>
        <begin position="3928"/>
        <end position="3964"/>
    </location>
</feature>
<dbReference type="GO" id="GO:0009887">
    <property type="term" value="P:animal organ morphogenesis"/>
    <property type="evidence" value="ECO:0007669"/>
    <property type="project" value="UniProtKB-ARBA"/>
</dbReference>
<dbReference type="FunFam" id="2.60.40.60:FF:000181">
    <property type="entry name" value="Predicted protein"/>
    <property type="match status" value="1"/>
</dbReference>
<dbReference type="PANTHER" id="PTHR24027">
    <property type="entry name" value="CADHERIN-23"/>
    <property type="match status" value="1"/>
</dbReference>
<dbReference type="InterPro" id="IPR002126">
    <property type="entry name" value="Cadherin-like_dom"/>
</dbReference>
<feature type="domain" description="Cadherin" evidence="20">
    <location>
        <begin position="2856"/>
        <end position="2966"/>
    </location>
</feature>
<feature type="domain" description="Cadherin" evidence="20">
    <location>
        <begin position="957"/>
        <end position="1060"/>
    </location>
</feature>
<evidence type="ECO:0000256" key="8">
    <source>
        <dbReference type="ARBA" id="ARBA00022837"/>
    </source>
</evidence>
<evidence type="ECO:0000259" key="20">
    <source>
        <dbReference type="PROSITE" id="PS50268"/>
    </source>
</evidence>